<proteinExistence type="inferred from homology"/>
<organism evidence="6 7">
    <name type="scientific">Abeliophyllum distichum</name>
    <dbReference type="NCBI Taxonomy" id="126358"/>
    <lineage>
        <taxon>Eukaryota</taxon>
        <taxon>Viridiplantae</taxon>
        <taxon>Streptophyta</taxon>
        <taxon>Embryophyta</taxon>
        <taxon>Tracheophyta</taxon>
        <taxon>Spermatophyta</taxon>
        <taxon>Magnoliopsida</taxon>
        <taxon>eudicotyledons</taxon>
        <taxon>Gunneridae</taxon>
        <taxon>Pentapetalae</taxon>
        <taxon>asterids</taxon>
        <taxon>lamiids</taxon>
        <taxon>Lamiales</taxon>
        <taxon>Oleaceae</taxon>
        <taxon>Forsythieae</taxon>
        <taxon>Abeliophyllum</taxon>
    </lineage>
</organism>
<dbReference type="SUPFAM" id="SSF82649">
    <property type="entry name" value="SufE/NifU"/>
    <property type="match status" value="1"/>
</dbReference>
<dbReference type="GO" id="GO:0009507">
    <property type="term" value="C:chloroplast"/>
    <property type="evidence" value="ECO:0007669"/>
    <property type="project" value="UniProtKB-SubCell"/>
</dbReference>
<dbReference type="Pfam" id="PF02657">
    <property type="entry name" value="SufE"/>
    <property type="match status" value="1"/>
</dbReference>
<reference evidence="7" key="1">
    <citation type="submission" date="2024-07" db="EMBL/GenBank/DDBJ databases">
        <title>Two chromosome-level genome assemblies of Korean endemic species Abeliophyllum distichum and Forsythia ovata (Oleaceae).</title>
        <authorList>
            <person name="Jang H."/>
        </authorList>
    </citation>
    <scope>NUCLEOTIDE SEQUENCE [LARGE SCALE GENOMIC DNA]</scope>
</reference>
<evidence type="ECO:0000259" key="5">
    <source>
        <dbReference type="Pfam" id="PF02657"/>
    </source>
</evidence>
<gene>
    <name evidence="6" type="ORF">Adt_15859</name>
</gene>
<evidence type="ECO:0000256" key="2">
    <source>
        <dbReference type="ARBA" id="ARBA00010282"/>
    </source>
</evidence>
<evidence type="ECO:0000313" key="6">
    <source>
        <dbReference type="EMBL" id="KAL2519612.1"/>
    </source>
</evidence>
<feature type="domain" description="Fe-S metabolism associated" evidence="5">
    <location>
        <begin position="60"/>
        <end position="179"/>
    </location>
</feature>
<evidence type="ECO:0000313" key="7">
    <source>
        <dbReference type="Proteomes" id="UP001604336"/>
    </source>
</evidence>
<dbReference type="GO" id="GO:0016226">
    <property type="term" value="P:iron-sulfur cluster assembly"/>
    <property type="evidence" value="ECO:0007669"/>
    <property type="project" value="UniProtKB-ARBA"/>
</dbReference>
<sequence length="221" mass="25014">MNTKNPQNFMPLNCVFHSPAKSRSRNTKPRNMAAFCLTISEPPLLQTLSVSQKVQALDLEFKSLSEPIDRVKRLLHYANLLPQFDEYAKILENRVMGCTAQVWLEVKMDNNGVMKFRVDSDSEITKGFCSCLIWVLDGAKFEEILAVKTDDLVEMNVGLPSRGHSRVNTWHNVLISMQKRTKDLVEERNGRTFPSLIHDITVNGSYKETQSTSLAPGIDGQ</sequence>
<keyword evidence="4" id="KW-0934">Plastid</keyword>
<evidence type="ECO:0000256" key="3">
    <source>
        <dbReference type="ARBA" id="ARBA00022528"/>
    </source>
</evidence>
<dbReference type="GO" id="GO:0008047">
    <property type="term" value="F:enzyme activator activity"/>
    <property type="evidence" value="ECO:0007669"/>
    <property type="project" value="UniProtKB-ARBA"/>
</dbReference>
<dbReference type="InterPro" id="IPR003808">
    <property type="entry name" value="Fe-S_metab-assoc_dom"/>
</dbReference>
<evidence type="ECO:0000256" key="1">
    <source>
        <dbReference type="ARBA" id="ARBA00004229"/>
    </source>
</evidence>
<keyword evidence="7" id="KW-1185">Reference proteome</keyword>
<dbReference type="FunFam" id="3.90.1010.10:FF:000010">
    <property type="entry name" value="Quinolinate synthase, chloroplastic"/>
    <property type="match status" value="1"/>
</dbReference>
<protein>
    <submittedName>
        <fullName evidence="6">SufE-like protein 2</fullName>
    </submittedName>
</protein>
<dbReference type="Gene3D" id="3.90.1010.10">
    <property type="match status" value="1"/>
</dbReference>
<accession>A0ABD1U3M3</accession>
<dbReference type="PANTHER" id="PTHR43597:SF5">
    <property type="entry name" value="SUFE-LIKE PROTEIN 2, CHLOROPLASTIC"/>
    <property type="match status" value="1"/>
</dbReference>
<dbReference type="Proteomes" id="UP001604336">
    <property type="component" value="Unassembled WGS sequence"/>
</dbReference>
<dbReference type="EMBL" id="JBFOLK010000004">
    <property type="protein sequence ID" value="KAL2519612.1"/>
    <property type="molecule type" value="Genomic_DNA"/>
</dbReference>
<name>A0ABD1U3M3_9LAMI</name>
<keyword evidence="3" id="KW-0150">Chloroplast</keyword>
<evidence type="ECO:0000256" key="4">
    <source>
        <dbReference type="ARBA" id="ARBA00022640"/>
    </source>
</evidence>
<comment type="similarity">
    <text evidence="2">Belongs to the SufE family.</text>
</comment>
<dbReference type="PANTHER" id="PTHR43597">
    <property type="entry name" value="SULFUR ACCEPTOR PROTEIN CSDE"/>
    <property type="match status" value="1"/>
</dbReference>
<dbReference type="AlphaFoldDB" id="A0ABD1U3M3"/>
<dbReference type="GO" id="GO:0051176">
    <property type="term" value="P:positive regulation of sulfur metabolic process"/>
    <property type="evidence" value="ECO:0007669"/>
    <property type="project" value="UniProtKB-ARBA"/>
</dbReference>
<comment type="subcellular location">
    <subcellularLocation>
        <location evidence="1">Plastid</location>
        <location evidence="1">Chloroplast</location>
    </subcellularLocation>
</comment>
<comment type="caution">
    <text evidence="6">The sequence shown here is derived from an EMBL/GenBank/DDBJ whole genome shotgun (WGS) entry which is preliminary data.</text>
</comment>